<dbReference type="Gene3D" id="1.10.260.40">
    <property type="entry name" value="lambda repressor-like DNA-binding domains"/>
    <property type="match status" value="1"/>
</dbReference>
<dbReference type="GO" id="GO:0003677">
    <property type="term" value="F:DNA binding"/>
    <property type="evidence" value="ECO:0007669"/>
    <property type="project" value="InterPro"/>
</dbReference>
<dbReference type="AlphaFoldDB" id="A0A6G7B746"/>
<sequence length="126" mass="14300">MTIGEALKEEQDKLGLTEEKMVQGIMSKSAYSRVIHNERNISSKALVKILFKNGIDIITFFSKIEDTYLSESSNLEKKLSCAIGEAVNNHEVDKVKLYYRIIVNSDVSSYLFFQEKIIGKKAINMS</sequence>
<gene>
    <name evidence="1" type="ORF">G6Z83_00120</name>
</gene>
<proteinExistence type="predicted"/>
<evidence type="ECO:0000313" key="1">
    <source>
        <dbReference type="EMBL" id="QIH23238.1"/>
    </source>
</evidence>
<evidence type="ECO:0000313" key="2">
    <source>
        <dbReference type="Proteomes" id="UP000501676"/>
    </source>
</evidence>
<dbReference type="InterPro" id="IPR010982">
    <property type="entry name" value="Lambda_DNA-bd_dom_sf"/>
</dbReference>
<dbReference type="RefSeq" id="WP_006732163.1">
    <property type="nucleotide sequence ID" value="NZ_CP049223.1"/>
</dbReference>
<name>A0A6G7B746_9LACO</name>
<reference evidence="1 2" key="1">
    <citation type="submission" date="2020-02" db="EMBL/GenBank/DDBJ databases">
        <title>Complete genome sequences of six Lactobacillus iners strains isolated from the human vagina.</title>
        <authorList>
            <person name="France M.T."/>
            <person name="Rutt L."/>
            <person name="Narina S."/>
            <person name="Arbaugh S."/>
            <person name="Humphrys M.S."/>
            <person name="Ma B."/>
            <person name="Hayward M.R."/>
            <person name="Relman D."/>
            <person name="Kwon D.S."/>
            <person name="Ravel J."/>
        </authorList>
    </citation>
    <scope>NUCLEOTIDE SEQUENCE [LARGE SCALE GENOMIC DNA]</scope>
    <source>
        <strain evidence="1 2">C0210C1</strain>
    </source>
</reference>
<dbReference type="EMBL" id="CP049228">
    <property type="protein sequence ID" value="QIH23238.1"/>
    <property type="molecule type" value="Genomic_DNA"/>
</dbReference>
<dbReference type="Proteomes" id="UP000501676">
    <property type="component" value="Chromosome"/>
</dbReference>
<accession>A0A6G7B746</accession>
<dbReference type="SUPFAM" id="SSF47413">
    <property type="entry name" value="lambda repressor-like DNA-binding domains"/>
    <property type="match status" value="1"/>
</dbReference>
<protein>
    <submittedName>
        <fullName evidence="1">Transcriptional regulator</fullName>
    </submittedName>
</protein>
<organism evidence="1 2">
    <name type="scientific">Lactobacillus iners</name>
    <dbReference type="NCBI Taxonomy" id="147802"/>
    <lineage>
        <taxon>Bacteria</taxon>
        <taxon>Bacillati</taxon>
        <taxon>Bacillota</taxon>
        <taxon>Bacilli</taxon>
        <taxon>Lactobacillales</taxon>
        <taxon>Lactobacillaceae</taxon>
        <taxon>Lactobacillus</taxon>
    </lineage>
</organism>